<sequence length="440" mass="50131">MKLYINNMQMAVIDSADTRPFPYADWCTFSANGNLLYYIPARTKYTLYLNNKPINISEKPFRAMSVNNGGKYAYVKEEMDRQYLVTSDTTIGPFYKNKSAEGPYGNIQNSGNYAYTIEDSAGAYMIINGGVHRTHDGDSKLSTRGHIVCSYKDDSAYKKNTFKSKSNEVYGFRNRYSDRDLTMRNYHNTVEIDAPFLINIDGQTKYTKYNKIYALGVNDKGQIYFCGQRNYCIYRNINGKELPEPITKYGVRPHIFSMTAEGSTVHSFTTDDSEYLYHDEELLYKCARGKPGIFYVAGYNLVKRSDETPKNLYGLATDTNMYVIYNGEFSKPIGSTIAVGNLVYGTIEDPVTGEKAYTNEKEIDPQIIKSGGDGRNFFFIQKMTDNKYVILYNNKIIATLTKDELGDISSAVSNEYYIDKQQLIFYGIKNGKVCHYNAKL</sequence>
<dbReference type="RefSeq" id="WP_105038609.1">
    <property type="nucleotide sequence ID" value="NZ_PPSL01000002.1"/>
</dbReference>
<reference evidence="1 2" key="1">
    <citation type="submission" date="2018-01" db="EMBL/GenBank/DDBJ databases">
        <title>A novel member of the phylum Bacteroidetes isolated from glacier ice.</title>
        <authorList>
            <person name="Liu Q."/>
            <person name="Xin Y.-H."/>
        </authorList>
    </citation>
    <scope>NUCLEOTIDE SEQUENCE [LARGE SCALE GENOMIC DNA]</scope>
    <source>
        <strain evidence="1 2">RB1R16</strain>
    </source>
</reference>
<keyword evidence="2" id="KW-1185">Reference proteome</keyword>
<gene>
    <name evidence="1" type="ORF">CJD36_008005</name>
</gene>
<dbReference type="OrthoDB" id="644181at2"/>
<organism evidence="1 2">
    <name type="scientific">Flavipsychrobacter stenotrophus</name>
    <dbReference type="NCBI Taxonomy" id="2077091"/>
    <lineage>
        <taxon>Bacteria</taxon>
        <taxon>Pseudomonadati</taxon>
        <taxon>Bacteroidota</taxon>
        <taxon>Chitinophagia</taxon>
        <taxon>Chitinophagales</taxon>
        <taxon>Chitinophagaceae</taxon>
        <taxon>Flavipsychrobacter</taxon>
    </lineage>
</organism>
<name>A0A2S7SXS2_9BACT</name>
<evidence type="ECO:0000313" key="2">
    <source>
        <dbReference type="Proteomes" id="UP000239872"/>
    </source>
</evidence>
<accession>A0A2S7SXS2</accession>
<comment type="caution">
    <text evidence="1">The sequence shown here is derived from an EMBL/GenBank/DDBJ whole genome shotgun (WGS) entry which is preliminary data.</text>
</comment>
<dbReference type="AlphaFoldDB" id="A0A2S7SXS2"/>
<dbReference type="Proteomes" id="UP000239872">
    <property type="component" value="Unassembled WGS sequence"/>
</dbReference>
<dbReference type="EMBL" id="PPSL01000002">
    <property type="protein sequence ID" value="PQJ11729.1"/>
    <property type="molecule type" value="Genomic_DNA"/>
</dbReference>
<evidence type="ECO:0000313" key="1">
    <source>
        <dbReference type="EMBL" id="PQJ11729.1"/>
    </source>
</evidence>
<proteinExistence type="predicted"/>
<protein>
    <submittedName>
        <fullName evidence="1">Uncharacterized protein</fullName>
    </submittedName>
</protein>